<dbReference type="GO" id="GO:0005634">
    <property type="term" value="C:nucleus"/>
    <property type="evidence" value="ECO:0007669"/>
    <property type="project" value="TreeGrafter"/>
</dbReference>
<feature type="compositionally biased region" description="Low complexity" evidence="5">
    <location>
        <begin position="1059"/>
        <end position="1081"/>
    </location>
</feature>
<organism evidence="7 8">
    <name type="scientific">Oldenlandia corymbosa var. corymbosa</name>
    <dbReference type="NCBI Taxonomy" id="529605"/>
    <lineage>
        <taxon>Eukaryota</taxon>
        <taxon>Viridiplantae</taxon>
        <taxon>Streptophyta</taxon>
        <taxon>Embryophyta</taxon>
        <taxon>Tracheophyta</taxon>
        <taxon>Spermatophyta</taxon>
        <taxon>Magnoliopsida</taxon>
        <taxon>eudicotyledons</taxon>
        <taxon>Gunneridae</taxon>
        <taxon>Pentapetalae</taxon>
        <taxon>asterids</taxon>
        <taxon>lamiids</taxon>
        <taxon>Gentianales</taxon>
        <taxon>Rubiaceae</taxon>
        <taxon>Rubioideae</taxon>
        <taxon>Spermacoceae</taxon>
        <taxon>Hedyotis-Oldenlandia complex</taxon>
        <taxon>Oldenlandia</taxon>
    </lineage>
</organism>
<dbReference type="SUPFAM" id="SSF57850">
    <property type="entry name" value="RING/U-box"/>
    <property type="match status" value="2"/>
</dbReference>
<dbReference type="FunFam" id="3.30.40.10:FF:000594">
    <property type="entry name" value="RING/U-box superfamily protein"/>
    <property type="match status" value="1"/>
</dbReference>
<feature type="region of interest" description="Disordered" evidence="5">
    <location>
        <begin position="596"/>
        <end position="659"/>
    </location>
</feature>
<feature type="compositionally biased region" description="Low complexity" evidence="5">
    <location>
        <begin position="359"/>
        <end position="372"/>
    </location>
</feature>
<dbReference type="EMBL" id="OX459126">
    <property type="protein sequence ID" value="CAI9117870.1"/>
    <property type="molecule type" value="Genomic_DNA"/>
</dbReference>
<protein>
    <submittedName>
        <fullName evidence="7">OLC1v1019358C1</fullName>
    </submittedName>
</protein>
<evidence type="ECO:0000259" key="6">
    <source>
        <dbReference type="PROSITE" id="PS50089"/>
    </source>
</evidence>
<evidence type="ECO:0000256" key="2">
    <source>
        <dbReference type="ARBA" id="ARBA00022771"/>
    </source>
</evidence>
<feature type="compositionally biased region" description="Low complexity" evidence="5">
    <location>
        <begin position="693"/>
        <end position="709"/>
    </location>
</feature>
<dbReference type="Proteomes" id="UP001161247">
    <property type="component" value="Chromosome 9"/>
</dbReference>
<proteinExistence type="predicted"/>
<keyword evidence="2 4" id="KW-0863">Zinc-finger</keyword>
<name>A0AAV1EDS2_OLDCO</name>
<dbReference type="SMART" id="SM00184">
    <property type="entry name" value="RING"/>
    <property type="match status" value="2"/>
</dbReference>
<dbReference type="Pfam" id="PF13639">
    <property type="entry name" value="zf-RING_2"/>
    <property type="match status" value="1"/>
</dbReference>
<dbReference type="GO" id="GO:0008270">
    <property type="term" value="F:zinc ion binding"/>
    <property type="evidence" value="ECO:0007669"/>
    <property type="project" value="UniProtKB-KW"/>
</dbReference>
<keyword evidence="1" id="KW-0479">Metal-binding</keyword>
<gene>
    <name evidence="7" type="ORF">OLC1_LOCUS23862</name>
</gene>
<feature type="compositionally biased region" description="Basic and acidic residues" evidence="5">
    <location>
        <begin position="710"/>
        <end position="719"/>
    </location>
</feature>
<feature type="region of interest" description="Disordered" evidence="5">
    <location>
        <begin position="693"/>
        <end position="724"/>
    </location>
</feature>
<evidence type="ECO:0000256" key="5">
    <source>
        <dbReference type="SAM" id="MobiDB-lite"/>
    </source>
</evidence>
<feature type="region of interest" description="Disordered" evidence="5">
    <location>
        <begin position="350"/>
        <end position="390"/>
    </location>
</feature>
<evidence type="ECO:0000256" key="3">
    <source>
        <dbReference type="ARBA" id="ARBA00022833"/>
    </source>
</evidence>
<feature type="region of interest" description="Disordered" evidence="5">
    <location>
        <begin position="991"/>
        <end position="1010"/>
    </location>
</feature>
<dbReference type="PANTHER" id="PTHR45931">
    <property type="entry name" value="SI:CH211-59O9.10"/>
    <property type="match status" value="1"/>
</dbReference>
<dbReference type="InterPro" id="IPR051834">
    <property type="entry name" value="RING_finger_E3_ligase"/>
</dbReference>
<dbReference type="GO" id="GO:0006511">
    <property type="term" value="P:ubiquitin-dependent protein catabolic process"/>
    <property type="evidence" value="ECO:0007669"/>
    <property type="project" value="TreeGrafter"/>
</dbReference>
<accession>A0AAV1EDS2</accession>
<dbReference type="InterPro" id="IPR001841">
    <property type="entry name" value="Znf_RING"/>
</dbReference>
<dbReference type="GO" id="GO:0061630">
    <property type="term" value="F:ubiquitin protein ligase activity"/>
    <property type="evidence" value="ECO:0007669"/>
    <property type="project" value="TreeGrafter"/>
</dbReference>
<feature type="compositionally biased region" description="Polar residues" evidence="5">
    <location>
        <begin position="1097"/>
        <end position="1108"/>
    </location>
</feature>
<reference evidence="7" key="1">
    <citation type="submission" date="2023-03" db="EMBL/GenBank/DDBJ databases">
        <authorList>
            <person name="Julca I."/>
        </authorList>
    </citation>
    <scope>NUCLEOTIDE SEQUENCE</scope>
</reference>
<feature type="domain" description="RING-type" evidence="6">
    <location>
        <begin position="1210"/>
        <end position="1251"/>
    </location>
</feature>
<evidence type="ECO:0000256" key="4">
    <source>
        <dbReference type="PROSITE-ProRule" id="PRU00175"/>
    </source>
</evidence>
<evidence type="ECO:0000256" key="1">
    <source>
        <dbReference type="ARBA" id="ARBA00022723"/>
    </source>
</evidence>
<dbReference type="CDD" id="cd16454">
    <property type="entry name" value="RING-H2_PA-TM-RING"/>
    <property type="match status" value="1"/>
</dbReference>
<feature type="region of interest" description="Disordered" evidence="5">
    <location>
        <begin position="927"/>
        <end position="952"/>
    </location>
</feature>
<feature type="compositionally biased region" description="Polar residues" evidence="5">
    <location>
        <begin position="939"/>
        <end position="952"/>
    </location>
</feature>
<feature type="region of interest" description="Disordered" evidence="5">
    <location>
        <begin position="1055"/>
        <end position="1131"/>
    </location>
</feature>
<keyword evidence="3" id="KW-0862">Zinc</keyword>
<dbReference type="PANTHER" id="PTHR45931:SF25">
    <property type="entry name" value="E3 UBIQUITIN-PROTEIN LIGASE RLIM-LIKE ISOFORM X1"/>
    <property type="match status" value="1"/>
</dbReference>
<dbReference type="PROSITE" id="PS50089">
    <property type="entry name" value="ZF_RING_2"/>
    <property type="match status" value="1"/>
</dbReference>
<keyword evidence="8" id="KW-1185">Reference proteome</keyword>
<dbReference type="InterPro" id="IPR013083">
    <property type="entry name" value="Znf_RING/FYVE/PHD"/>
</dbReference>
<dbReference type="AlphaFoldDB" id="A0AAV1EDS2"/>
<evidence type="ECO:0000313" key="8">
    <source>
        <dbReference type="Proteomes" id="UP001161247"/>
    </source>
</evidence>
<dbReference type="Gene3D" id="3.30.40.10">
    <property type="entry name" value="Zinc/RING finger domain, C3HC4 (zinc finger)"/>
    <property type="match status" value="2"/>
</dbReference>
<evidence type="ECO:0000313" key="7">
    <source>
        <dbReference type="EMBL" id="CAI9117870.1"/>
    </source>
</evidence>
<sequence>METEMELPPDFAGENPKEWLRKYNDFCSSLRIPDSEKKDWVEPFLRDGTKIWYENFKKLVSAQFSWDEFSENLIWSFGGKNESASNNHHAQTMDQMDVDHKVDVSDIPHHGNIVTCANDAHQKAGDVKIAPGSSNIIDRMTGQKRLVSNGCSSPLSIAWAQEALGMDAGESDVHLDLTFPITSTSPLNGIEGREKIDNDHESLTSKGKRVMHTALAHEAPDAQSAHPPHSPPTVNELAKRQKPWFTSSSSGECSRAALDSRDVILNCSSGNAERMHETRSRIAGTTLAAEVDGPSTQGSNSDNAAGAVALPIEADEILLEEQFHGEVPSVGVIETDAHYEMAVQQAYELSPRISRRRNGPNSRRSSIESSSRQPQSTTATVLSRRGFQHRAPTVNRMTRSRNRGLPAIFSIRQIDSLFSADMDIELRMDILEAIVDINDDSEEDDSFLQTQHDFNENEYDELLAALGENIHHGSSSVSRIDSLPQSIVQSDSFEEACVICFDTPVIGDTIRHLPCLHKFHKASMDQMDVDHIIDVPDTPDRITAQNVNGKSILDRRMNSSMSGFLENRSRPDGPAINFLKVKENGIRKFWESPSKSVIPSSVSDQNSLGHPSSSNNSSVTRRLVTADMPTHEYTRFQPTENNKKKPYSQSSLGSGPIVDTKEFDGRVGACKKALPFGVPDNRDERFRRKLPSVVRPSLSRSNVSSSMTSHSEDKGKEAGRSGSGSDYVNVVTSASNAHHKVADVKTAVAPSNTMHRVTGQKRLVRNGCISPLNIARAKESVGKEKVESDVQNIGGTERIDSGHESLPVKGKSVLGTPLTINEAEAQSTHLSCRKSLITEIVKDPSRSCEELGGWISTRNRSKLSFPSPSRKHYSDKWVDLSSGSPMTMAKKLDTGSASGISLNHPMNLHVPSLPSTMPEPGHLMGHQPAVNEKTKRQKQQFTSSNNGECSRSAFNSPEVVLIGSSGNVPRKYENRSRNPLDPVVPVIEIDESSPSAKVDGPSTQSSRGHDTGAMAMQIEADELLARELQEQFYNEVPSVGGNEMDATLAMALQQAYEPSASSSGRRNGSNARRSSVASSSRQPQIPSTAAATLARRGSQSRASTSNRMSRLRNRFPGQPRTLSSGRARDPVFPAGMDVETRMHILEALEAISDDMRVNSSLLQTQRDFNENDYEMLLALDENNHHRGASTSLINGLPQSTVQTANFEEACAICLDTPEMGDTIRHLPCLHKFHKDCIDPWLKRKTCCPVCKSSIT</sequence>